<organism evidence="1 2">
    <name type="scientific">Lysobacter antibioticus</name>
    <dbReference type="NCBI Taxonomy" id="84531"/>
    <lineage>
        <taxon>Bacteria</taxon>
        <taxon>Pseudomonadati</taxon>
        <taxon>Pseudomonadota</taxon>
        <taxon>Gammaproteobacteria</taxon>
        <taxon>Lysobacterales</taxon>
        <taxon>Lysobacteraceae</taxon>
        <taxon>Lysobacter</taxon>
    </lineage>
</organism>
<dbReference type="AlphaFoldDB" id="A0A0S2FHP3"/>
<keyword evidence="2" id="KW-1185">Reference proteome</keyword>
<evidence type="ECO:0000313" key="1">
    <source>
        <dbReference type="EMBL" id="ALN83092.1"/>
    </source>
</evidence>
<gene>
    <name evidence="1" type="ORF">LA76x_4990</name>
</gene>
<evidence type="ECO:0000313" key="2">
    <source>
        <dbReference type="Proteomes" id="UP000060787"/>
    </source>
</evidence>
<reference evidence="1 2" key="1">
    <citation type="journal article" date="2015" name="BMC Genomics">
        <title>Comparative genomics and metabolic profiling of the genus Lysobacter.</title>
        <authorList>
            <person name="de Bruijn I."/>
            <person name="Cheng X."/>
            <person name="de Jager V."/>
            <person name="Exposito R.G."/>
            <person name="Watrous J."/>
            <person name="Patel N."/>
            <person name="Postma J."/>
            <person name="Dorrestein P.C."/>
            <person name="Kobayashi D."/>
            <person name="Raaijmakers J.M."/>
        </authorList>
    </citation>
    <scope>NUCLEOTIDE SEQUENCE [LARGE SCALE GENOMIC DNA]</scope>
    <source>
        <strain evidence="1 2">76</strain>
    </source>
</reference>
<accession>A0A0S2FHP3</accession>
<dbReference type="KEGG" id="lab:LA76x_4990"/>
<name>A0A0S2FHP3_LYSAN</name>
<sequence length="48" mass="5332">MGSPSLTIHGVDFSFRYGDRNRGTLIDVTFEDDEKVEGTAHRLVATGY</sequence>
<protein>
    <submittedName>
        <fullName evidence="1">Uncharacterized protein</fullName>
    </submittedName>
</protein>
<dbReference type="Proteomes" id="UP000060787">
    <property type="component" value="Chromosome"/>
</dbReference>
<proteinExistence type="predicted"/>
<dbReference type="PATRIC" id="fig|84531.8.peg.4982"/>
<dbReference type="EMBL" id="CP011129">
    <property type="protein sequence ID" value="ALN83092.1"/>
    <property type="molecule type" value="Genomic_DNA"/>
</dbReference>